<keyword evidence="2" id="KW-1185">Reference proteome</keyword>
<accession>A0A2P5AEE0</accession>
<sequence>MLPKYYAPTLSRISVALQNKGLLTVEGCVPHRVLKTDSLSPPECLRILQASISQDTTTKSSR</sequence>
<reference evidence="2" key="1">
    <citation type="submission" date="2016-06" db="EMBL/GenBank/DDBJ databases">
        <title>Parallel loss of symbiosis genes in relatives of nitrogen-fixing non-legume Parasponia.</title>
        <authorList>
            <person name="Van Velzen R."/>
            <person name="Holmer R."/>
            <person name="Bu F."/>
            <person name="Rutten L."/>
            <person name="Van Zeijl A."/>
            <person name="Liu W."/>
            <person name="Santuari L."/>
            <person name="Cao Q."/>
            <person name="Sharma T."/>
            <person name="Shen D."/>
            <person name="Roswanjaya Y."/>
            <person name="Wardhani T."/>
            <person name="Kalhor M.S."/>
            <person name="Jansen J."/>
            <person name="Van den Hoogen J."/>
            <person name="Gungor B."/>
            <person name="Hartog M."/>
            <person name="Hontelez J."/>
            <person name="Verver J."/>
            <person name="Yang W.-C."/>
            <person name="Schijlen E."/>
            <person name="Repin R."/>
            <person name="Schilthuizen M."/>
            <person name="Schranz E."/>
            <person name="Heidstra R."/>
            <person name="Miyata K."/>
            <person name="Fedorova E."/>
            <person name="Kohlen W."/>
            <person name="Bisseling T."/>
            <person name="Smit S."/>
            <person name="Geurts R."/>
        </authorList>
    </citation>
    <scope>NUCLEOTIDE SEQUENCE [LARGE SCALE GENOMIC DNA]</scope>
    <source>
        <strain evidence="2">cv. WU1-14</strain>
    </source>
</reference>
<organism evidence="1 2">
    <name type="scientific">Parasponia andersonii</name>
    <name type="common">Sponia andersonii</name>
    <dbReference type="NCBI Taxonomy" id="3476"/>
    <lineage>
        <taxon>Eukaryota</taxon>
        <taxon>Viridiplantae</taxon>
        <taxon>Streptophyta</taxon>
        <taxon>Embryophyta</taxon>
        <taxon>Tracheophyta</taxon>
        <taxon>Spermatophyta</taxon>
        <taxon>Magnoliopsida</taxon>
        <taxon>eudicotyledons</taxon>
        <taxon>Gunneridae</taxon>
        <taxon>Pentapetalae</taxon>
        <taxon>rosids</taxon>
        <taxon>fabids</taxon>
        <taxon>Rosales</taxon>
        <taxon>Cannabaceae</taxon>
        <taxon>Parasponia</taxon>
    </lineage>
</organism>
<comment type="caution">
    <text evidence="1">The sequence shown here is derived from an EMBL/GenBank/DDBJ whole genome shotgun (WGS) entry which is preliminary data.</text>
</comment>
<gene>
    <name evidence="1" type="ORF">PanWU01x14_340510</name>
</gene>
<dbReference type="EMBL" id="JXTB01000637">
    <property type="protein sequence ID" value="PON34911.1"/>
    <property type="molecule type" value="Genomic_DNA"/>
</dbReference>
<name>A0A2P5AEE0_PARAD</name>
<proteinExistence type="predicted"/>
<evidence type="ECO:0000313" key="1">
    <source>
        <dbReference type="EMBL" id="PON34911.1"/>
    </source>
</evidence>
<dbReference type="Proteomes" id="UP000237105">
    <property type="component" value="Unassembled WGS sequence"/>
</dbReference>
<dbReference type="AlphaFoldDB" id="A0A2P5AEE0"/>
<evidence type="ECO:0000313" key="2">
    <source>
        <dbReference type="Proteomes" id="UP000237105"/>
    </source>
</evidence>
<protein>
    <submittedName>
        <fullName evidence="1">Uncharacterized protein</fullName>
    </submittedName>
</protein>